<proteinExistence type="predicted"/>
<keyword evidence="2" id="KW-1185">Reference proteome</keyword>
<protein>
    <submittedName>
        <fullName evidence="1">ABC transporter C family member 13-like</fullName>
    </submittedName>
</protein>
<feature type="non-terminal residue" evidence="1">
    <location>
        <position position="51"/>
    </location>
</feature>
<organism evidence="1 2">
    <name type="scientific">Trifolium medium</name>
    <dbReference type="NCBI Taxonomy" id="97028"/>
    <lineage>
        <taxon>Eukaryota</taxon>
        <taxon>Viridiplantae</taxon>
        <taxon>Streptophyta</taxon>
        <taxon>Embryophyta</taxon>
        <taxon>Tracheophyta</taxon>
        <taxon>Spermatophyta</taxon>
        <taxon>Magnoliopsida</taxon>
        <taxon>eudicotyledons</taxon>
        <taxon>Gunneridae</taxon>
        <taxon>Pentapetalae</taxon>
        <taxon>rosids</taxon>
        <taxon>fabids</taxon>
        <taxon>Fabales</taxon>
        <taxon>Fabaceae</taxon>
        <taxon>Papilionoideae</taxon>
        <taxon>50 kb inversion clade</taxon>
        <taxon>NPAAA clade</taxon>
        <taxon>Hologalegina</taxon>
        <taxon>IRL clade</taxon>
        <taxon>Trifolieae</taxon>
        <taxon>Trifolium</taxon>
    </lineage>
</organism>
<name>A0A392V1N9_9FABA</name>
<evidence type="ECO:0000313" key="2">
    <source>
        <dbReference type="Proteomes" id="UP000265520"/>
    </source>
</evidence>
<dbReference type="AlphaFoldDB" id="A0A392V1N9"/>
<comment type="caution">
    <text evidence="1">The sequence shown here is derived from an EMBL/GenBank/DDBJ whole genome shotgun (WGS) entry which is preliminary data.</text>
</comment>
<sequence>MVSQEKERWMGAMMEEMKSLQKNQTWELVSLPKGKRAIGCKWVYKRKPAVT</sequence>
<evidence type="ECO:0000313" key="1">
    <source>
        <dbReference type="EMBL" id="MCI81149.1"/>
    </source>
</evidence>
<dbReference type="Proteomes" id="UP000265520">
    <property type="component" value="Unassembled WGS sequence"/>
</dbReference>
<dbReference type="EMBL" id="LXQA011012085">
    <property type="protein sequence ID" value="MCI81149.1"/>
    <property type="molecule type" value="Genomic_DNA"/>
</dbReference>
<reference evidence="1 2" key="1">
    <citation type="journal article" date="2018" name="Front. Plant Sci.">
        <title>Red Clover (Trifolium pratense) and Zigzag Clover (T. medium) - A Picture of Genomic Similarities and Differences.</title>
        <authorList>
            <person name="Dluhosova J."/>
            <person name="Istvanek J."/>
            <person name="Nedelnik J."/>
            <person name="Repkova J."/>
        </authorList>
    </citation>
    <scope>NUCLEOTIDE SEQUENCE [LARGE SCALE GENOMIC DNA]</scope>
    <source>
        <strain evidence="2">cv. 10/8</strain>
        <tissue evidence="1">Leaf</tissue>
    </source>
</reference>
<accession>A0A392V1N9</accession>